<evidence type="ECO:0000313" key="2">
    <source>
        <dbReference type="Proteomes" id="UP000178106"/>
    </source>
</evidence>
<dbReference type="Proteomes" id="UP000178106">
    <property type="component" value="Unassembled WGS sequence"/>
</dbReference>
<protein>
    <submittedName>
        <fullName evidence="1">Uncharacterized protein</fullName>
    </submittedName>
</protein>
<accession>A0A1G2E2V2</accession>
<dbReference type="AlphaFoldDB" id="A0A1G2E2V2"/>
<gene>
    <name evidence="1" type="ORF">A2494_01765</name>
</gene>
<reference evidence="1 2" key="1">
    <citation type="journal article" date="2016" name="Nat. Commun.">
        <title>Thousands of microbial genomes shed light on interconnected biogeochemical processes in an aquifer system.</title>
        <authorList>
            <person name="Anantharaman K."/>
            <person name="Brown C.T."/>
            <person name="Hug L.A."/>
            <person name="Sharon I."/>
            <person name="Castelle C.J."/>
            <person name="Probst A.J."/>
            <person name="Thomas B.C."/>
            <person name="Singh A."/>
            <person name="Wilkins M.J."/>
            <person name="Karaoz U."/>
            <person name="Brodie E.L."/>
            <person name="Williams K.H."/>
            <person name="Hubbard S.S."/>
            <person name="Banfield J.F."/>
        </authorList>
    </citation>
    <scope>NUCLEOTIDE SEQUENCE [LARGE SCALE GENOMIC DNA]</scope>
</reference>
<name>A0A1G2E2V2_9BACT</name>
<organism evidence="1 2">
    <name type="scientific">Candidatus Lloydbacteria bacterium RIFOXYC12_FULL_46_25</name>
    <dbReference type="NCBI Taxonomy" id="1798670"/>
    <lineage>
        <taxon>Bacteria</taxon>
        <taxon>Candidatus Lloydiibacteriota</taxon>
    </lineage>
</organism>
<proteinExistence type="predicted"/>
<dbReference type="EMBL" id="MHLU01000051">
    <property type="protein sequence ID" value="OGZ19478.1"/>
    <property type="molecule type" value="Genomic_DNA"/>
</dbReference>
<comment type="caution">
    <text evidence="1">The sequence shown here is derived from an EMBL/GenBank/DDBJ whole genome shotgun (WGS) entry which is preliminary data.</text>
</comment>
<sequence length="93" mass="10939">MAIDMNPRTQGMVHPEQQPMEYFLGNFDPNFAEKEIPWKTKRIGNISIQDNGKPYPAKLLDAYRPVPVFVLRAEFLMHQYRVLWGKNRFLDTA</sequence>
<evidence type="ECO:0000313" key="1">
    <source>
        <dbReference type="EMBL" id="OGZ19478.1"/>
    </source>
</evidence>